<comment type="similarity">
    <text evidence="1">Belongs to the carbohydrate kinase PfkB family.</text>
</comment>
<dbReference type="Gene3D" id="3.40.1190.20">
    <property type="match status" value="1"/>
</dbReference>
<keyword evidence="6" id="KW-1185">Reference proteome</keyword>
<dbReference type="Proteomes" id="UP000663937">
    <property type="component" value="Chromosome"/>
</dbReference>
<dbReference type="RefSeq" id="WP_227423195.1">
    <property type="nucleotide sequence ID" value="NZ_CP071868.1"/>
</dbReference>
<dbReference type="PANTHER" id="PTHR43320:SF2">
    <property type="entry name" value="2-DEHYDRO-3-DEOXYGLUCONOKINASE_2-DEHYDRO-3-DEOXYGALACTONOKINASE"/>
    <property type="match status" value="1"/>
</dbReference>
<dbReference type="GO" id="GO:0016301">
    <property type="term" value="F:kinase activity"/>
    <property type="evidence" value="ECO:0007669"/>
    <property type="project" value="UniProtKB-KW"/>
</dbReference>
<keyword evidence="2" id="KW-0808">Transferase</keyword>
<dbReference type="CDD" id="cd01166">
    <property type="entry name" value="KdgK"/>
    <property type="match status" value="1"/>
</dbReference>
<sequence>MTTSNALDIRPAAECRYDAVSLGEVMLRLDPGEGRIRTARSFRAWEGGGEYNVARGLRRAFGLRGAVVTALADNEIGRLVEDLILTGGLDTSFIQWVPYDGIGRGVRNGLNFTERGFGVRGAVGVSDRGNTAVSQMKPGDVDWDHLFGELGVRWLHTGGIFAALSESAADTVVEAVTAAKKYGTVVSYDLNYRPSLWKAIGGLEKAQSVNREIAKYIDVMIGNEEDFTASLGFEVEGGDASLAELEVDKFAKMIETAAAAYPNFKVIGTTMRTVRSASINDWGALAWSPETGVVQATHRERLEILDRVGGGDSFASGLIYGLLEGEPLQTAVEYGAAHGALAMTTPGDTTMVTKAEVLKLAGGGGARVDR</sequence>
<reference evidence="5" key="1">
    <citation type="submission" date="2021-03" db="EMBL/GenBank/DDBJ databases">
        <title>Pengzhenrongella sicca gen. nov., sp. nov., a new member of suborder Micrococcineae isolated from High-Arctic tundra soil.</title>
        <authorList>
            <person name="Peng F."/>
        </authorList>
    </citation>
    <scope>NUCLEOTIDE SEQUENCE</scope>
    <source>
        <strain evidence="5">LRZ-2</strain>
    </source>
</reference>
<evidence type="ECO:0000259" key="4">
    <source>
        <dbReference type="Pfam" id="PF00294"/>
    </source>
</evidence>
<name>A0A8A4ZAF3_9MICO</name>
<dbReference type="PANTHER" id="PTHR43320">
    <property type="entry name" value="SUGAR KINASE"/>
    <property type="match status" value="1"/>
</dbReference>
<dbReference type="SUPFAM" id="SSF53613">
    <property type="entry name" value="Ribokinase-like"/>
    <property type="match status" value="1"/>
</dbReference>
<dbReference type="InterPro" id="IPR029056">
    <property type="entry name" value="Ribokinase-like"/>
</dbReference>
<dbReference type="InterPro" id="IPR052700">
    <property type="entry name" value="Carb_kinase_PfkB-like"/>
</dbReference>
<evidence type="ECO:0000256" key="1">
    <source>
        <dbReference type="ARBA" id="ARBA00010688"/>
    </source>
</evidence>
<dbReference type="Pfam" id="PF00294">
    <property type="entry name" value="PfkB"/>
    <property type="match status" value="1"/>
</dbReference>
<gene>
    <name evidence="5" type="ORF">J4E96_16715</name>
</gene>
<dbReference type="InterPro" id="IPR011611">
    <property type="entry name" value="PfkB_dom"/>
</dbReference>
<accession>A0A8A4ZAF3</accession>
<evidence type="ECO:0000313" key="6">
    <source>
        <dbReference type="Proteomes" id="UP000663937"/>
    </source>
</evidence>
<protein>
    <submittedName>
        <fullName evidence="5">Sugar kinase</fullName>
    </submittedName>
</protein>
<evidence type="ECO:0000256" key="3">
    <source>
        <dbReference type="ARBA" id="ARBA00022777"/>
    </source>
</evidence>
<dbReference type="AlphaFoldDB" id="A0A8A4ZAF3"/>
<organism evidence="5 6">
    <name type="scientific">Pengzhenrongella sicca</name>
    <dbReference type="NCBI Taxonomy" id="2819238"/>
    <lineage>
        <taxon>Bacteria</taxon>
        <taxon>Bacillati</taxon>
        <taxon>Actinomycetota</taxon>
        <taxon>Actinomycetes</taxon>
        <taxon>Micrococcales</taxon>
        <taxon>Pengzhenrongella</taxon>
    </lineage>
</organism>
<dbReference type="EMBL" id="CP071868">
    <property type="protein sequence ID" value="QTE28940.1"/>
    <property type="molecule type" value="Genomic_DNA"/>
</dbReference>
<keyword evidence="3 5" id="KW-0418">Kinase</keyword>
<proteinExistence type="inferred from homology"/>
<feature type="domain" description="Carbohydrate kinase PfkB" evidence="4">
    <location>
        <begin position="20"/>
        <end position="352"/>
    </location>
</feature>
<evidence type="ECO:0000313" key="5">
    <source>
        <dbReference type="EMBL" id="QTE28940.1"/>
    </source>
</evidence>
<evidence type="ECO:0000256" key="2">
    <source>
        <dbReference type="ARBA" id="ARBA00022679"/>
    </source>
</evidence>
<dbReference type="KEGG" id="psic:J4E96_16715"/>